<dbReference type="Gene3D" id="1.25.40.10">
    <property type="entry name" value="Tetratricopeptide repeat domain"/>
    <property type="match status" value="1"/>
</dbReference>
<dbReference type="Gene3D" id="1.10.10.10">
    <property type="entry name" value="Winged helix-like DNA-binding domain superfamily/Winged helix DNA-binding domain"/>
    <property type="match status" value="1"/>
</dbReference>
<evidence type="ECO:0000259" key="3">
    <source>
        <dbReference type="PROSITE" id="PS50043"/>
    </source>
</evidence>
<keyword evidence="1" id="KW-0547">Nucleotide-binding</keyword>
<dbReference type="InterPro" id="IPR036388">
    <property type="entry name" value="WH-like_DNA-bd_sf"/>
</dbReference>
<gene>
    <name evidence="4" type="ORF">GCM10009546_11330</name>
</gene>
<dbReference type="InterPro" id="IPR000792">
    <property type="entry name" value="Tscrpt_reg_LuxR_C"/>
</dbReference>
<evidence type="ECO:0000313" key="5">
    <source>
        <dbReference type="Proteomes" id="UP001501427"/>
    </source>
</evidence>
<dbReference type="Pfam" id="PF13191">
    <property type="entry name" value="AAA_16"/>
    <property type="match status" value="1"/>
</dbReference>
<dbReference type="Pfam" id="PF00196">
    <property type="entry name" value="GerE"/>
    <property type="match status" value="1"/>
</dbReference>
<dbReference type="SUPFAM" id="SSF46894">
    <property type="entry name" value="C-terminal effector domain of the bipartite response regulators"/>
    <property type="match status" value="1"/>
</dbReference>
<protein>
    <submittedName>
        <fullName evidence="4">LuxR C-terminal-related transcriptional regulator</fullName>
    </submittedName>
</protein>
<sequence length="858" mass="91742">MTGRGPDVEAILRSLLADGQHGVLLAGDTGVGKSRVVEAVLHRCAVSSCHTARITCTPADRDLPFGAVRQLLPEPSGSPGDSMELADTVAAALLRAARGRTIVIAIDDASWLDEESAAVVQKLVVHVGARVLAAVRTEAAAAPPVEALRSWGRWSRVDLAPLGGPQTKDLVEAVFGAPADGLTLDGLWRITGGNPLFLREVLCGAVDDDALVTREGVMTWRGGVVGDAHPSDTAAAALEALSPEELDALRYVAVADSAPLEVIERLVPVPMLERLEDHRLIRLDQSARVPLLRVTHPLHAHTVIARTGALRIRRIRTDLATAVTACRPDDRIRTVQWRLAARLDVPDDEVLAAADEALRDRDAALAEHLARQVPTPAGVWRLGRVLVARGEYVEAEKWLAEAARELTDPASRANVAALRAVNLFWGFRDRRRAFEVLTEAGAALPADCSGDLLAAEALVAVFDGRADAATEMVARLLHHPPDDPVLAGAIAPLRPQLLLFTGRPAQAIVELTAAPTGFSGAWPMMRAMTQACHVHALVMTGAVARAAETVRRYYQDAVEHGSPAGVGLVALAGGICAYYQGRPEQAAAWLREARALTDGHPRFRFRETVLAISAGVAADLGLVDEARELLDRLGTAGADPSAADYGAFGEVWTLVISGDRVGAGVVLRRRAAEALAVGNVLMATEFLHVDMRLNPSSATAARLRRIAESADGELFTLLAEHATALAQRDLRGMNRVSAAFEQRGYRGFALEAAATGATFNGGREVNALARRTRRLLGEHRGAWPEWLPAPKQAPPLTRREQQVSELAAGGMDNATIARTLSVSPRTVENHLQRTYDKLGIHRRTELAAALAEDGLMGR</sequence>
<evidence type="ECO:0000256" key="2">
    <source>
        <dbReference type="ARBA" id="ARBA00022840"/>
    </source>
</evidence>
<dbReference type="CDD" id="cd06170">
    <property type="entry name" value="LuxR_C_like"/>
    <property type="match status" value="1"/>
</dbReference>
<comment type="caution">
    <text evidence="4">The sequence shown here is derived from an EMBL/GenBank/DDBJ whole genome shotgun (WGS) entry which is preliminary data.</text>
</comment>
<dbReference type="SUPFAM" id="SSF52540">
    <property type="entry name" value="P-loop containing nucleoside triphosphate hydrolases"/>
    <property type="match status" value="1"/>
</dbReference>
<name>A0ABN1DSJ9_9ACTN</name>
<feature type="domain" description="HTH luxR-type" evidence="3">
    <location>
        <begin position="789"/>
        <end position="854"/>
    </location>
</feature>
<dbReference type="PRINTS" id="PR00038">
    <property type="entry name" value="HTHLUXR"/>
</dbReference>
<proteinExistence type="predicted"/>
<dbReference type="InterPro" id="IPR041664">
    <property type="entry name" value="AAA_16"/>
</dbReference>
<dbReference type="InterPro" id="IPR025662">
    <property type="entry name" value="Sigma_54_int_dom_ATP-bd_1"/>
</dbReference>
<accession>A0ABN1DSJ9</accession>
<dbReference type="PROSITE" id="PS50043">
    <property type="entry name" value="HTH_LUXR_2"/>
    <property type="match status" value="1"/>
</dbReference>
<dbReference type="SMART" id="SM00421">
    <property type="entry name" value="HTH_LUXR"/>
    <property type="match status" value="1"/>
</dbReference>
<evidence type="ECO:0000313" key="4">
    <source>
        <dbReference type="EMBL" id="GAA0551003.1"/>
    </source>
</evidence>
<dbReference type="PROSITE" id="PS00622">
    <property type="entry name" value="HTH_LUXR_1"/>
    <property type="match status" value="1"/>
</dbReference>
<organism evidence="4 5">
    <name type="scientific">Actinomadura livida</name>
    <dbReference type="NCBI Taxonomy" id="79909"/>
    <lineage>
        <taxon>Bacteria</taxon>
        <taxon>Bacillati</taxon>
        <taxon>Actinomycetota</taxon>
        <taxon>Actinomycetes</taxon>
        <taxon>Streptosporangiales</taxon>
        <taxon>Thermomonosporaceae</taxon>
        <taxon>Actinomadura</taxon>
    </lineage>
</organism>
<dbReference type="EMBL" id="BAAAHD010000008">
    <property type="protein sequence ID" value="GAA0551003.1"/>
    <property type="molecule type" value="Genomic_DNA"/>
</dbReference>
<dbReference type="PANTHER" id="PTHR16305:SF28">
    <property type="entry name" value="GUANYLATE CYCLASE DOMAIN-CONTAINING PROTEIN"/>
    <property type="match status" value="1"/>
</dbReference>
<reference evidence="4 5" key="1">
    <citation type="journal article" date="2019" name="Int. J. Syst. Evol. Microbiol.">
        <title>The Global Catalogue of Microorganisms (GCM) 10K type strain sequencing project: providing services to taxonomists for standard genome sequencing and annotation.</title>
        <authorList>
            <consortium name="The Broad Institute Genomics Platform"/>
            <consortium name="The Broad Institute Genome Sequencing Center for Infectious Disease"/>
            <person name="Wu L."/>
            <person name="Ma J."/>
        </authorList>
    </citation>
    <scope>NUCLEOTIDE SEQUENCE [LARGE SCALE GENOMIC DNA]</scope>
    <source>
        <strain evidence="4 5">JCM 10667</strain>
    </source>
</reference>
<dbReference type="InterPro" id="IPR027417">
    <property type="entry name" value="P-loop_NTPase"/>
</dbReference>
<dbReference type="InterPro" id="IPR016032">
    <property type="entry name" value="Sig_transdc_resp-reg_C-effctor"/>
</dbReference>
<dbReference type="PROSITE" id="PS00675">
    <property type="entry name" value="SIGMA54_INTERACT_1"/>
    <property type="match status" value="1"/>
</dbReference>
<dbReference type="Proteomes" id="UP001501427">
    <property type="component" value="Unassembled WGS sequence"/>
</dbReference>
<keyword evidence="5" id="KW-1185">Reference proteome</keyword>
<dbReference type="InterPro" id="IPR011990">
    <property type="entry name" value="TPR-like_helical_dom_sf"/>
</dbReference>
<keyword evidence="2" id="KW-0067">ATP-binding</keyword>
<dbReference type="Gene3D" id="3.40.50.300">
    <property type="entry name" value="P-loop containing nucleotide triphosphate hydrolases"/>
    <property type="match status" value="1"/>
</dbReference>
<evidence type="ECO:0000256" key="1">
    <source>
        <dbReference type="ARBA" id="ARBA00022741"/>
    </source>
</evidence>
<dbReference type="PANTHER" id="PTHR16305">
    <property type="entry name" value="TESTICULAR SOLUBLE ADENYLYL CYCLASE"/>
    <property type="match status" value="1"/>
</dbReference>